<dbReference type="Proteomes" id="UP001058271">
    <property type="component" value="Chromosome"/>
</dbReference>
<evidence type="ECO:0000313" key="2">
    <source>
        <dbReference type="Proteomes" id="UP001058271"/>
    </source>
</evidence>
<reference evidence="1" key="1">
    <citation type="submission" date="2021-04" db="EMBL/GenBank/DDBJ databases">
        <title>Biosynthetic gene clusters of Dactylosporangioum roseum.</title>
        <authorList>
            <person name="Hartkoorn R.C."/>
            <person name="Beaudoing E."/>
            <person name="Hot D."/>
            <person name="Moureu S."/>
        </authorList>
    </citation>
    <scope>NUCLEOTIDE SEQUENCE</scope>
    <source>
        <strain evidence="1">NRRL B-16295</strain>
    </source>
</reference>
<dbReference type="RefSeq" id="WP_260727125.1">
    <property type="nucleotide sequence ID" value="NZ_BAAABS010000033.1"/>
</dbReference>
<organism evidence="1 2">
    <name type="scientific">Dactylosporangium roseum</name>
    <dbReference type="NCBI Taxonomy" id="47989"/>
    <lineage>
        <taxon>Bacteria</taxon>
        <taxon>Bacillati</taxon>
        <taxon>Actinomycetota</taxon>
        <taxon>Actinomycetes</taxon>
        <taxon>Micromonosporales</taxon>
        <taxon>Micromonosporaceae</taxon>
        <taxon>Dactylosporangium</taxon>
    </lineage>
</organism>
<proteinExistence type="predicted"/>
<dbReference type="EMBL" id="CP073721">
    <property type="protein sequence ID" value="UWZ37762.1"/>
    <property type="molecule type" value="Genomic_DNA"/>
</dbReference>
<gene>
    <name evidence="1" type="ORF">Drose_05690</name>
</gene>
<name>A0ABY5Z8H3_9ACTN</name>
<evidence type="ECO:0000313" key="1">
    <source>
        <dbReference type="EMBL" id="UWZ37762.1"/>
    </source>
</evidence>
<keyword evidence="2" id="KW-1185">Reference proteome</keyword>
<accession>A0ABY5Z8H3</accession>
<sequence>MDRQARREFWDSLLQYRQDWATGWEFYEFPNRRRMVLKAEVGSDNTIVTIVTYDGPGGEVTVTAAVEEVDRLAAEVMAMPEWHQ</sequence>
<protein>
    <submittedName>
        <fullName evidence="1">Uncharacterized protein</fullName>
    </submittedName>
</protein>